<evidence type="ECO:0000313" key="7">
    <source>
        <dbReference type="EMBL" id="MFD1333360.1"/>
    </source>
</evidence>
<dbReference type="Gene3D" id="1.20.970.10">
    <property type="entry name" value="Transferase, Pyrimidine Nucleoside Phosphorylase, Chain C"/>
    <property type="match status" value="1"/>
</dbReference>
<evidence type="ECO:0000256" key="2">
    <source>
        <dbReference type="ARBA" id="ARBA00022676"/>
    </source>
</evidence>
<feature type="domain" description="Glycosyl transferase family 3" evidence="5">
    <location>
        <begin position="79"/>
        <end position="308"/>
    </location>
</feature>
<comment type="caution">
    <text evidence="7">The sequence shown here is derived from an EMBL/GenBank/DDBJ whole genome shotgun (WGS) entry which is preliminary data.</text>
</comment>
<dbReference type="RefSeq" id="WP_378776846.1">
    <property type="nucleotide sequence ID" value="NZ_JBHTMX010000212.1"/>
</dbReference>
<dbReference type="PROSITE" id="PS00647">
    <property type="entry name" value="THYMID_PHOSPHORYLASE"/>
    <property type="match status" value="1"/>
</dbReference>
<organism evidence="7 8">
    <name type="scientific">Methylopila musalis</name>
    <dbReference type="NCBI Taxonomy" id="1134781"/>
    <lineage>
        <taxon>Bacteria</taxon>
        <taxon>Pseudomonadati</taxon>
        <taxon>Pseudomonadota</taxon>
        <taxon>Alphaproteobacteria</taxon>
        <taxon>Hyphomicrobiales</taxon>
        <taxon>Methylopilaceae</taxon>
        <taxon>Methylopila</taxon>
    </lineage>
</organism>
<dbReference type="InterPro" id="IPR036320">
    <property type="entry name" value="Glycosyl_Trfase_fam3_N_dom_sf"/>
</dbReference>
<dbReference type="NCBIfam" id="NF004490">
    <property type="entry name" value="PRK05820.1"/>
    <property type="match status" value="1"/>
</dbReference>
<evidence type="ECO:0000256" key="3">
    <source>
        <dbReference type="ARBA" id="ARBA00022679"/>
    </source>
</evidence>
<keyword evidence="8" id="KW-1185">Reference proteome</keyword>
<reference evidence="8" key="1">
    <citation type="journal article" date="2019" name="Int. J. Syst. Evol. Microbiol.">
        <title>The Global Catalogue of Microorganisms (GCM) 10K type strain sequencing project: providing services to taxonomists for standard genome sequencing and annotation.</title>
        <authorList>
            <consortium name="The Broad Institute Genomics Platform"/>
            <consortium name="The Broad Institute Genome Sequencing Center for Infectious Disease"/>
            <person name="Wu L."/>
            <person name="Ma J."/>
        </authorList>
    </citation>
    <scope>NUCLEOTIDE SEQUENCE [LARGE SCALE GENOMIC DNA]</scope>
    <source>
        <strain evidence="8">CCUG 61696</strain>
    </source>
</reference>
<name>A0ABW3ZB78_9HYPH</name>
<accession>A0ABW3ZB78</accession>
<evidence type="ECO:0000256" key="1">
    <source>
        <dbReference type="ARBA" id="ARBA00011892"/>
    </source>
</evidence>
<dbReference type="InterPro" id="IPR000312">
    <property type="entry name" value="Glycosyl_Trfase_fam3"/>
</dbReference>
<dbReference type="Pfam" id="PF02885">
    <property type="entry name" value="Glycos_trans_3N"/>
    <property type="match status" value="1"/>
</dbReference>
<dbReference type="GO" id="GO:0009032">
    <property type="term" value="F:thymidine phosphorylase activity"/>
    <property type="evidence" value="ECO:0007669"/>
    <property type="project" value="UniProtKB-EC"/>
</dbReference>
<dbReference type="InterPro" id="IPR035902">
    <property type="entry name" value="Nuc_phospho_transferase"/>
</dbReference>
<dbReference type="Proteomes" id="UP001597171">
    <property type="component" value="Unassembled WGS sequence"/>
</dbReference>
<dbReference type="SUPFAM" id="SSF47648">
    <property type="entry name" value="Nucleoside phosphorylase/phosphoribosyltransferase N-terminal domain"/>
    <property type="match status" value="1"/>
</dbReference>
<proteinExistence type="predicted"/>
<dbReference type="PANTHER" id="PTHR10515:SF0">
    <property type="entry name" value="THYMIDINE PHOSPHORYLASE"/>
    <property type="match status" value="1"/>
</dbReference>
<sequence length="309" mass="31473">MTLLPQEIIRAKRDGARLSAAEIGALVAGVADGSLSDAQVGAFAMAAFLNGLDRGETVALTRAMTASGRTLAWPRLSGPVLDKHSTGGVGDTVSLLLAPILAACGAYVPMIAGRGLGHTGGTVDKMDAIPGYRTRPDLDSFDRAVREVGCAIVGQTPDVAPADGRLYAIRDVTATVEAIPLLTASILSKKLAAGLAGLVMDVKTGSGAFMPELERSRELARSIVEVAAGAGLKAVALITDMDQPLAATAGNALETRLAIDILTGRRADVALTEVSLALSAEALVLGGLAGDRTEARARVERALSDGAAA</sequence>
<keyword evidence="3 7" id="KW-0808">Transferase</keyword>
<dbReference type="InterPro" id="IPR017459">
    <property type="entry name" value="Glycosyl_Trfase_fam3_N_dom"/>
</dbReference>
<comment type="catalytic activity">
    <reaction evidence="4">
        <text>thymidine + phosphate = 2-deoxy-alpha-D-ribose 1-phosphate + thymine</text>
        <dbReference type="Rhea" id="RHEA:16037"/>
        <dbReference type="ChEBI" id="CHEBI:17748"/>
        <dbReference type="ChEBI" id="CHEBI:17821"/>
        <dbReference type="ChEBI" id="CHEBI:43474"/>
        <dbReference type="ChEBI" id="CHEBI:57259"/>
        <dbReference type="EC" id="2.4.2.4"/>
    </reaction>
</comment>
<evidence type="ECO:0000259" key="5">
    <source>
        <dbReference type="Pfam" id="PF00591"/>
    </source>
</evidence>
<dbReference type="PANTHER" id="PTHR10515">
    <property type="entry name" value="THYMIDINE PHOSPHORYLASE"/>
    <property type="match status" value="1"/>
</dbReference>
<dbReference type="InterPro" id="IPR000053">
    <property type="entry name" value="Thymidine/pyrmidine_PPase"/>
</dbReference>
<dbReference type="SUPFAM" id="SSF52418">
    <property type="entry name" value="Nucleoside phosphorylase/phosphoribosyltransferase catalytic domain"/>
    <property type="match status" value="1"/>
</dbReference>
<evidence type="ECO:0000256" key="4">
    <source>
        <dbReference type="ARBA" id="ARBA00048550"/>
    </source>
</evidence>
<dbReference type="EMBL" id="JBHTMX010000212">
    <property type="protein sequence ID" value="MFD1333360.1"/>
    <property type="molecule type" value="Genomic_DNA"/>
</dbReference>
<keyword evidence="2 7" id="KW-0328">Glycosyltransferase</keyword>
<dbReference type="Gene3D" id="3.40.1030.10">
    <property type="entry name" value="Nucleoside phosphorylase/phosphoribosyltransferase catalytic domain"/>
    <property type="match status" value="1"/>
</dbReference>
<evidence type="ECO:0000313" key="8">
    <source>
        <dbReference type="Proteomes" id="UP001597171"/>
    </source>
</evidence>
<dbReference type="EC" id="2.4.2.4" evidence="1"/>
<dbReference type="InterPro" id="IPR017872">
    <property type="entry name" value="Pyrmidine_PPase_CS"/>
</dbReference>
<protein>
    <recommendedName>
        <fullName evidence="1">thymidine phosphorylase</fullName>
        <ecNumber evidence="1">2.4.2.4</ecNumber>
    </recommendedName>
</protein>
<feature type="domain" description="Glycosyl transferase family 3 N-terminal" evidence="6">
    <location>
        <begin position="6"/>
        <end position="68"/>
    </location>
</feature>
<evidence type="ECO:0000259" key="6">
    <source>
        <dbReference type="Pfam" id="PF02885"/>
    </source>
</evidence>
<gene>
    <name evidence="7" type="ORF">ACFQ4O_15280</name>
</gene>
<dbReference type="Pfam" id="PF00591">
    <property type="entry name" value="Glycos_transf_3"/>
    <property type="match status" value="1"/>
</dbReference>
<feature type="non-terminal residue" evidence="7">
    <location>
        <position position="309"/>
    </location>
</feature>